<keyword evidence="2" id="KW-0238">DNA-binding</keyword>
<dbReference type="EMBL" id="MSZX01000001">
    <property type="protein sequence ID" value="OPA81514.1"/>
    <property type="molecule type" value="Genomic_DNA"/>
</dbReference>
<dbReference type="InterPro" id="IPR009057">
    <property type="entry name" value="Homeodomain-like_sf"/>
</dbReference>
<dbReference type="SUPFAM" id="SSF51215">
    <property type="entry name" value="Regulatory protein AraC"/>
    <property type="match status" value="1"/>
</dbReference>
<dbReference type="PANTHER" id="PTHR43280">
    <property type="entry name" value="ARAC-FAMILY TRANSCRIPTIONAL REGULATOR"/>
    <property type="match status" value="1"/>
</dbReference>
<name>A0A1T2XNR6_9BACL</name>
<dbReference type="Gene3D" id="2.60.120.10">
    <property type="entry name" value="Jelly Rolls"/>
    <property type="match status" value="1"/>
</dbReference>
<evidence type="ECO:0000256" key="3">
    <source>
        <dbReference type="ARBA" id="ARBA00023163"/>
    </source>
</evidence>
<dbReference type="InterPro" id="IPR014710">
    <property type="entry name" value="RmlC-like_jellyroll"/>
</dbReference>
<accession>A0A1T2XNR6</accession>
<dbReference type="PANTHER" id="PTHR43280:SF28">
    <property type="entry name" value="HTH-TYPE TRANSCRIPTIONAL ACTIVATOR RHAS"/>
    <property type="match status" value="1"/>
</dbReference>
<dbReference type="InterPro" id="IPR018060">
    <property type="entry name" value="HTH_AraC"/>
</dbReference>
<dbReference type="SMART" id="SM00342">
    <property type="entry name" value="HTH_ARAC"/>
    <property type="match status" value="1"/>
</dbReference>
<dbReference type="GO" id="GO:0003700">
    <property type="term" value="F:DNA-binding transcription factor activity"/>
    <property type="evidence" value="ECO:0007669"/>
    <property type="project" value="InterPro"/>
</dbReference>
<evidence type="ECO:0000313" key="5">
    <source>
        <dbReference type="EMBL" id="OPA81514.1"/>
    </source>
</evidence>
<evidence type="ECO:0000256" key="1">
    <source>
        <dbReference type="ARBA" id="ARBA00023015"/>
    </source>
</evidence>
<dbReference type="PROSITE" id="PS00041">
    <property type="entry name" value="HTH_ARAC_FAMILY_1"/>
    <property type="match status" value="1"/>
</dbReference>
<sequence length="285" mass="33009">MLKHHQSIKSDTIHLPPSFPIRITETSGVSPSFQRLHLHVEMEINLIVKGTGYYIINGNKYPFRQGDIILINSNELHRAFETEDLIMMVIMFDPGWLAVEQRYDAELLAPFRKVGERFSNLLDANHEAITTLQNILNDMKREFDQASDSYVSVIRAQLIRFLAYINRYFKLPGAPRHQAKLQGIETIREVVQHMEEHVTEAWTLQNLANLAHLSPSRFSYLFSQIVGTSPMDYLIQLRLSHAVHLLETTEMKIIEVSTICGFRNLSNFNRLFRLYIGKSPSELRK</sequence>
<dbReference type="InterPro" id="IPR018062">
    <property type="entry name" value="HTH_AraC-typ_CS"/>
</dbReference>
<keyword evidence="3" id="KW-0804">Transcription</keyword>
<gene>
    <name evidence="5" type="ORF">BVG16_01680</name>
</gene>
<dbReference type="SUPFAM" id="SSF46689">
    <property type="entry name" value="Homeodomain-like"/>
    <property type="match status" value="2"/>
</dbReference>
<protein>
    <submittedName>
        <fullName evidence="5">AraC family transcriptional regulator</fullName>
    </submittedName>
</protein>
<evidence type="ECO:0000256" key="2">
    <source>
        <dbReference type="ARBA" id="ARBA00023125"/>
    </source>
</evidence>
<keyword evidence="6" id="KW-1185">Reference proteome</keyword>
<organism evidence="5 6">
    <name type="scientific">Paenibacillus selenitireducens</name>
    <dbReference type="NCBI Taxonomy" id="1324314"/>
    <lineage>
        <taxon>Bacteria</taxon>
        <taxon>Bacillati</taxon>
        <taxon>Bacillota</taxon>
        <taxon>Bacilli</taxon>
        <taxon>Bacillales</taxon>
        <taxon>Paenibacillaceae</taxon>
        <taxon>Paenibacillus</taxon>
    </lineage>
</organism>
<dbReference type="Proteomes" id="UP000190188">
    <property type="component" value="Unassembled WGS sequence"/>
</dbReference>
<feature type="domain" description="HTH araC/xylS-type" evidence="4">
    <location>
        <begin position="188"/>
        <end position="285"/>
    </location>
</feature>
<dbReference type="STRING" id="1324314.BVG16_01680"/>
<dbReference type="Gene3D" id="1.10.10.60">
    <property type="entry name" value="Homeodomain-like"/>
    <property type="match status" value="2"/>
</dbReference>
<dbReference type="AlphaFoldDB" id="A0A1T2XNR6"/>
<evidence type="ECO:0000259" key="4">
    <source>
        <dbReference type="PROSITE" id="PS01124"/>
    </source>
</evidence>
<dbReference type="OrthoDB" id="182534at2"/>
<dbReference type="InterPro" id="IPR037923">
    <property type="entry name" value="HTH-like"/>
</dbReference>
<comment type="caution">
    <text evidence="5">The sequence shown here is derived from an EMBL/GenBank/DDBJ whole genome shotgun (WGS) entry which is preliminary data.</text>
</comment>
<proteinExistence type="predicted"/>
<evidence type="ECO:0000313" key="6">
    <source>
        <dbReference type="Proteomes" id="UP000190188"/>
    </source>
</evidence>
<dbReference type="InterPro" id="IPR003313">
    <property type="entry name" value="AraC-bd"/>
</dbReference>
<keyword evidence="1" id="KW-0805">Transcription regulation</keyword>
<dbReference type="Pfam" id="PF02311">
    <property type="entry name" value="AraC_binding"/>
    <property type="match status" value="1"/>
</dbReference>
<dbReference type="GO" id="GO:0043565">
    <property type="term" value="F:sequence-specific DNA binding"/>
    <property type="evidence" value="ECO:0007669"/>
    <property type="project" value="InterPro"/>
</dbReference>
<dbReference type="PROSITE" id="PS01124">
    <property type="entry name" value="HTH_ARAC_FAMILY_2"/>
    <property type="match status" value="1"/>
</dbReference>
<dbReference type="Pfam" id="PF12833">
    <property type="entry name" value="HTH_18"/>
    <property type="match status" value="1"/>
</dbReference>
<reference evidence="5 6" key="1">
    <citation type="submission" date="2017-01" db="EMBL/GenBank/DDBJ databases">
        <title>Genome analysis of Paenibacillus selenitrireducens ES3-24.</title>
        <authorList>
            <person name="Xu D."/>
            <person name="Yao R."/>
            <person name="Zheng S."/>
        </authorList>
    </citation>
    <scope>NUCLEOTIDE SEQUENCE [LARGE SCALE GENOMIC DNA]</scope>
    <source>
        <strain evidence="5 6">ES3-24</strain>
    </source>
</reference>